<evidence type="ECO:0008006" key="4">
    <source>
        <dbReference type="Google" id="ProtNLM"/>
    </source>
</evidence>
<organism evidence="2 3">
    <name type="scientific">Ramazzottius varieornatus</name>
    <name type="common">Water bear</name>
    <name type="synonym">Tardigrade</name>
    <dbReference type="NCBI Taxonomy" id="947166"/>
    <lineage>
        <taxon>Eukaryota</taxon>
        <taxon>Metazoa</taxon>
        <taxon>Ecdysozoa</taxon>
        <taxon>Tardigrada</taxon>
        <taxon>Eutardigrada</taxon>
        <taxon>Parachela</taxon>
        <taxon>Hypsibioidea</taxon>
        <taxon>Ramazzottiidae</taxon>
        <taxon>Ramazzottius</taxon>
    </lineage>
</organism>
<feature type="compositionally biased region" description="Polar residues" evidence="1">
    <location>
        <begin position="1"/>
        <end position="25"/>
    </location>
</feature>
<evidence type="ECO:0000256" key="1">
    <source>
        <dbReference type="SAM" id="MobiDB-lite"/>
    </source>
</evidence>
<accession>A0A1D1UH33</accession>
<name>A0A1D1UH33_RAMVA</name>
<evidence type="ECO:0000313" key="2">
    <source>
        <dbReference type="EMBL" id="GAU89049.1"/>
    </source>
</evidence>
<reference evidence="2 3" key="1">
    <citation type="journal article" date="2016" name="Nat. Commun.">
        <title>Extremotolerant tardigrade genome and improved radiotolerance of human cultured cells by tardigrade-unique protein.</title>
        <authorList>
            <person name="Hashimoto T."/>
            <person name="Horikawa D.D."/>
            <person name="Saito Y."/>
            <person name="Kuwahara H."/>
            <person name="Kozuka-Hata H."/>
            <person name="Shin-I T."/>
            <person name="Minakuchi Y."/>
            <person name="Ohishi K."/>
            <person name="Motoyama A."/>
            <person name="Aizu T."/>
            <person name="Enomoto A."/>
            <person name="Kondo K."/>
            <person name="Tanaka S."/>
            <person name="Hara Y."/>
            <person name="Koshikawa S."/>
            <person name="Sagara H."/>
            <person name="Miura T."/>
            <person name="Yokobori S."/>
            <person name="Miyagawa K."/>
            <person name="Suzuki Y."/>
            <person name="Kubo T."/>
            <person name="Oyama M."/>
            <person name="Kohara Y."/>
            <person name="Fujiyama A."/>
            <person name="Arakawa K."/>
            <person name="Katayama T."/>
            <person name="Toyoda A."/>
            <person name="Kunieda T."/>
        </authorList>
    </citation>
    <scope>NUCLEOTIDE SEQUENCE [LARGE SCALE GENOMIC DNA]</scope>
    <source>
        <strain evidence="2 3">YOKOZUNA-1</strain>
    </source>
</reference>
<feature type="region of interest" description="Disordered" evidence="1">
    <location>
        <begin position="50"/>
        <end position="75"/>
    </location>
</feature>
<dbReference type="Proteomes" id="UP000186922">
    <property type="component" value="Unassembled WGS sequence"/>
</dbReference>
<comment type="caution">
    <text evidence="2">The sequence shown here is derived from an EMBL/GenBank/DDBJ whole genome shotgun (WGS) entry which is preliminary data.</text>
</comment>
<dbReference type="EMBL" id="BDGG01000001">
    <property type="protein sequence ID" value="GAU89049.1"/>
    <property type="molecule type" value="Genomic_DNA"/>
</dbReference>
<proteinExistence type="predicted"/>
<feature type="compositionally biased region" description="Polar residues" evidence="1">
    <location>
        <begin position="60"/>
        <end position="75"/>
    </location>
</feature>
<evidence type="ECO:0000313" key="3">
    <source>
        <dbReference type="Proteomes" id="UP000186922"/>
    </source>
</evidence>
<dbReference type="AlphaFoldDB" id="A0A1D1UH33"/>
<sequence length="75" mass="7631">MATSANAPVNTKTSVHDSTTTSAGATQAEDDVDIDLTDPDVEKAALKIQGAFKGLKSKKSSGATSKPSATNPEKP</sequence>
<protein>
    <recommendedName>
        <fullName evidence="4">Purkinje cell protein 4</fullName>
    </recommendedName>
</protein>
<gene>
    <name evidence="2" type="primary">RvY_01645-1</name>
    <name evidence="2" type="synonym">RvY_01645.1</name>
    <name evidence="2" type="ORF">RvY_01645</name>
</gene>
<keyword evidence="3" id="KW-1185">Reference proteome</keyword>
<feature type="region of interest" description="Disordered" evidence="1">
    <location>
        <begin position="1"/>
        <end position="35"/>
    </location>
</feature>